<dbReference type="RefSeq" id="WP_295368660.1">
    <property type="nucleotide sequence ID" value="NZ_DYUC01000107.1"/>
</dbReference>
<dbReference type="Proteomes" id="UP000760668">
    <property type="component" value="Unassembled WGS sequence"/>
</dbReference>
<dbReference type="CDD" id="cd02440">
    <property type="entry name" value="AdoMet_MTases"/>
    <property type="match status" value="1"/>
</dbReference>
<sequence>MKENQYDDSHFFAQYSRFPRSAEGLSAAGEWHALKALLPDFRGRRVLDLGCGFGWHCRYAAEQGAAEVLGIDLSEKMLSQAKVRNPHPAVTYRRAAMEDLEDLDLPEASFDVVLSSLALHYVEDLDQVCRMVYRLLTPGGVFVLSCEHPVFTARGDQEWYRDRDGSILHWPVDRYFDEGVRTAHFLGCDVTKYHRTLTSDVGALLKAGFALTDLVEPRPDPRLMDVPGMADELRRPMMLILSGRKPEGPA</sequence>
<reference evidence="5" key="1">
    <citation type="journal article" date="2021" name="PeerJ">
        <title>Extensive microbial diversity within the chicken gut microbiome revealed by metagenomics and culture.</title>
        <authorList>
            <person name="Gilroy R."/>
            <person name="Ravi A."/>
            <person name="Getino M."/>
            <person name="Pursley I."/>
            <person name="Horton D.L."/>
            <person name="Alikhan N.F."/>
            <person name="Baker D."/>
            <person name="Gharbi K."/>
            <person name="Hall N."/>
            <person name="Watson M."/>
            <person name="Adriaenssens E.M."/>
            <person name="Foster-Nyarko E."/>
            <person name="Jarju S."/>
            <person name="Secka A."/>
            <person name="Antonio M."/>
            <person name="Oren A."/>
            <person name="Chaudhuri R.R."/>
            <person name="La Ragione R."/>
            <person name="Hildebrand F."/>
            <person name="Pallen M.J."/>
        </authorList>
    </citation>
    <scope>NUCLEOTIDE SEQUENCE</scope>
    <source>
        <strain evidence="5">CHK179-5677</strain>
    </source>
</reference>
<feature type="domain" description="Methyltransferase type 11" evidence="4">
    <location>
        <begin position="47"/>
        <end position="144"/>
    </location>
</feature>
<evidence type="ECO:0000313" key="6">
    <source>
        <dbReference type="Proteomes" id="UP000760668"/>
    </source>
</evidence>
<evidence type="ECO:0000313" key="5">
    <source>
        <dbReference type="EMBL" id="HJG87498.1"/>
    </source>
</evidence>
<dbReference type="AlphaFoldDB" id="A0A921MMT8"/>
<evidence type="ECO:0000256" key="2">
    <source>
        <dbReference type="ARBA" id="ARBA00022679"/>
    </source>
</evidence>
<evidence type="ECO:0000256" key="1">
    <source>
        <dbReference type="ARBA" id="ARBA00022603"/>
    </source>
</evidence>
<proteinExistence type="predicted"/>
<dbReference type="GO" id="GO:0008757">
    <property type="term" value="F:S-adenosylmethionine-dependent methyltransferase activity"/>
    <property type="evidence" value="ECO:0007669"/>
    <property type="project" value="InterPro"/>
</dbReference>
<dbReference type="Gene3D" id="3.40.50.150">
    <property type="entry name" value="Vaccinia Virus protein VP39"/>
    <property type="match status" value="1"/>
</dbReference>
<evidence type="ECO:0000256" key="3">
    <source>
        <dbReference type="ARBA" id="ARBA00022691"/>
    </source>
</evidence>
<dbReference type="InterPro" id="IPR029063">
    <property type="entry name" value="SAM-dependent_MTases_sf"/>
</dbReference>
<dbReference type="PANTHER" id="PTHR43464:SF19">
    <property type="entry name" value="UBIQUINONE BIOSYNTHESIS O-METHYLTRANSFERASE, MITOCHONDRIAL"/>
    <property type="match status" value="1"/>
</dbReference>
<name>A0A921MMT8_9FIRM</name>
<dbReference type="InterPro" id="IPR013216">
    <property type="entry name" value="Methyltransf_11"/>
</dbReference>
<reference evidence="5" key="2">
    <citation type="submission" date="2021-09" db="EMBL/GenBank/DDBJ databases">
        <authorList>
            <person name="Gilroy R."/>
        </authorList>
    </citation>
    <scope>NUCLEOTIDE SEQUENCE</scope>
    <source>
        <strain evidence="5">CHK179-5677</strain>
    </source>
</reference>
<keyword evidence="2" id="KW-0808">Transferase</keyword>
<dbReference type="SUPFAM" id="SSF53335">
    <property type="entry name" value="S-adenosyl-L-methionine-dependent methyltransferases"/>
    <property type="match status" value="1"/>
</dbReference>
<evidence type="ECO:0000259" key="4">
    <source>
        <dbReference type="Pfam" id="PF08241"/>
    </source>
</evidence>
<organism evidence="5 6">
    <name type="scientific">Pseudoflavonifractor capillosus</name>
    <dbReference type="NCBI Taxonomy" id="106588"/>
    <lineage>
        <taxon>Bacteria</taxon>
        <taxon>Bacillati</taxon>
        <taxon>Bacillota</taxon>
        <taxon>Clostridia</taxon>
        <taxon>Eubacteriales</taxon>
        <taxon>Oscillospiraceae</taxon>
        <taxon>Pseudoflavonifractor</taxon>
    </lineage>
</organism>
<keyword evidence="1 5" id="KW-0489">Methyltransferase</keyword>
<gene>
    <name evidence="5" type="ORF">K8V01_10830</name>
</gene>
<dbReference type="Pfam" id="PF08241">
    <property type="entry name" value="Methyltransf_11"/>
    <property type="match status" value="1"/>
</dbReference>
<dbReference type="PANTHER" id="PTHR43464">
    <property type="entry name" value="METHYLTRANSFERASE"/>
    <property type="match status" value="1"/>
</dbReference>
<accession>A0A921MMT8</accession>
<comment type="caution">
    <text evidence="5">The sequence shown here is derived from an EMBL/GenBank/DDBJ whole genome shotgun (WGS) entry which is preliminary data.</text>
</comment>
<dbReference type="GO" id="GO:0032259">
    <property type="term" value="P:methylation"/>
    <property type="evidence" value="ECO:0007669"/>
    <property type="project" value="UniProtKB-KW"/>
</dbReference>
<keyword evidence="3" id="KW-0949">S-adenosyl-L-methionine</keyword>
<dbReference type="EMBL" id="DYUC01000107">
    <property type="protein sequence ID" value="HJG87498.1"/>
    <property type="molecule type" value="Genomic_DNA"/>
</dbReference>
<protein>
    <submittedName>
        <fullName evidence="5">Class I SAM-dependent methyltransferase</fullName>
    </submittedName>
</protein>